<dbReference type="AlphaFoldDB" id="A0A2S2NNY8"/>
<reference evidence="2" key="1">
    <citation type="submission" date="2018-04" db="EMBL/GenBank/DDBJ databases">
        <title>Transcriptome of Schizaphis graminum biotype I.</title>
        <authorList>
            <person name="Scully E.D."/>
            <person name="Geib S.M."/>
            <person name="Palmer N.A."/>
            <person name="Koch K."/>
            <person name="Bradshaw J."/>
            <person name="Heng-Moss T."/>
            <person name="Sarath G."/>
        </authorList>
    </citation>
    <scope>NUCLEOTIDE SEQUENCE</scope>
</reference>
<organism evidence="2">
    <name type="scientific">Schizaphis graminum</name>
    <name type="common">Green bug aphid</name>
    <dbReference type="NCBI Taxonomy" id="13262"/>
    <lineage>
        <taxon>Eukaryota</taxon>
        <taxon>Metazoa</taxon>
        <taxon>Ecdysozoa</taxon>
        <taxon>Arthropoda</taxon>
        <taxon>Hexapoda</taxon>
        <taxon>Insecta</taxon>
        <taxon>Pterygota</taxon>
        <taxon>Neoptera</taxon>
        <taxon>Paraneoptera</taxon>
        <taxon>Hemiptera</taxon>
        <taxon>Sternorrhyncha</taxon>
        <taxon>Aphidomorpha</taxon>
        <taxon>Aphidoidea</taxon>
        <taxon>Aphididae</taxon>
        <taxon>Aphidini</taxon>
        <taxon>Schizaphis</taxon>
    </lineage>
</organism>
<protein>
    <submittedName>
        <fullName evidence="2">Uncharacterized protein</fullName>
    </submittedName>
</protein>
<evidence type="ECO:0000313" key="2">
    <source>
        <dbReference type="EMBL" id="MBY18662.1"/>
    </source>
</evidence>
<proteinExistence type="predicted"/>
<accession>A0A2S2NNY8</accession>
<sequence length="110" mass="12566">MSARDDEQPPSASRWWRQLRPEDDEHAHAYDVVALHARIDALANLVFDLQIEVRSMTATATNIVNHDQTTTPADDTHPTTVCYYHQRYGDHAVSCRPPCSKRKKQSILKP</sequence>
<gene>
    <name evidence="2" type="ORF">g.53595</name>
</gene>
<feature type="region of interest" description="Disordered" evidence="1">
    <location>
        <begin position="1"/>
        <end position="20"/>
    </location>
</feature>
<evidence type="ECO:0000256" key="1">
    <source>
        <dbReference type="SAM" id="MobiDB-lite"/>
    </source>
</evidence>
<name>A0A2S2NNY8_SCHGA</name>
<dbReference type="EMBL" id="GGMR01006043">
    <property type="protein sequence ID" value="MBY18662.1"/>
    <property type="molecule type" value="Transcribed_RNA"/>
</dbReference>